<evidence type="ECO:0000256" key="2">
    <source>
        <dbReference type="SAM" id="Phobius"/>
    </source>
</evidence>
<evidence type="ECO:0000313" key="3">
    <source>
        <dbReference type="EMBL" id="TVT28541.1"/>
    </source>
</evidence>
<reference evidence="3 4" key="2">
    <citation type="submission" date="2019-08" db="EMBL/GenBank/DDBJ databases">
        <title>Amycolatopsis acidicola sp. nov., isolated from peat swamp forest soil.</title>
        <authorList>
            <person name="Srisuk N."/>
        </authorList>
    </citation>
    <scope>NUCLEOTIDE SEQUENCE [LARGE SCALE GENOMIC DNA]</scope>
    <source>
        <strain evidence="3 4">TBRC 6029</strain>
    </source>
</reference>
<sequence>MSDPEIHRLLASTGAGQGPPLGIDASGIIRRGHLVRRKRKRFAVLGSAVATGGAVITIAALLAAGRPPEPLPVQPAVPAPMMTSSVPRPLATTEHESPPNGPSPVTSTAVGTTTVPQTR</sequence>
<organism evidence="3 4">
    <name type="scientific">Amycolatopsis rhizosphaerae</name>
    <dbReference type="NCBI Taxonomy" id="2053003"/>
    <lineage>
        <taxon>Bacteria</taxon>
        <taxon>Bacillati</taxon>
        <taxon>Actinomycetota</taxon>
        <taxon>Actinomycetes</taxon>
        <taxon>Pseudonocardiales</taxon>
        <taxon>Pseudonocardiaceae</taxon>
        <taxon>Amycolatopsis</taxon>
    </lineage>
</organism>
<feature type="transmembrane region" description="Helical" evidence="2">
    <location>
        <begin position="42"/>
        <end position="64"/>
    </location>
</feature>
<evidence type="ECO:0000313" key="4">
    <source>
        <dbReference type="Proteomes" id="UP000320011"/>
    </source>
</evidence>
<dbReference type="AlphaFoldDB" id="A0A558AWC9"/>
<dbReference type="Proteomes" id="UP000320011">
    <property type="component" value="Unassembled WGS sequence"/>
</dbReference>
<gene>
    <name evidence="3" type="ORF">FNH05_30140</name>
</gene>
<reference evidence="3 4" key="1">
    <citation type="submission" date="2019-07" db="EMBL/GenBank/DDBJ databases">
        <authorList>
            <person name="Duangmal K."/>
            <person name="Teo W.F.A."/>
        </authorList>
    </citation>
    <scope>NUCLEOTIDE SEQUENCE [LARGE SCALE GENOMIC DNA]</scope>
    <source>
        <strain evidence="3 4">TBRC 6029</strain>
    </source>
</reference>
<name>A0A558AWC9_9PSEU</name>
<accession>A0A558AWC9</accession>
<protein>
    <submittedName>
        <fullName evidence="3">Uncharacterized protein</fullName>
    </submittedName>
</protein>
<comment type="caution">
    <text evidence="3">The sequence shown here is derived from an EMBL/GenBank/DDBJ whole genome shotgun (WGS) entry which is preliminary data.</text>
</comment>
<feature type="region of interest" description="Disordered" evidence="1">
    <location>
        <begin position="73"/>
        <end position="119"/>
    </location>
</feature>
<dbReference type="EMBL" id="VJWX01000446">
    <property type="protein sequence ID" value="TVT28541.1"/>
    <property type="molecule type" value="Genomic_DNA"/>
</dbReference>
<feature type="compositionally biased region" description="Polar residues" evidence="1">
    <location>
        <begin position="103"/>
        <end position="119"/>
    </location>
</feature>
<keyword evidence="2" id="KW-0812">Transmembrane</keyword>
<keyword evidence="2" id="KW-1133">Transmembrane helix</keyword>
<keyword evidence="2" id="KW-0472">Membrane</keyword>
<keyword evidence="4" id="KW-1185">Reference proteome</keyword>
<evidence type="ECO:0000256" key="1">
    <source>
        <dbReference type="SAM" id="MobiDB-lite"/>
    </source>
</evidence>
<dbReference type="RefSeq" id="WP_144592241.1">
    <property type="nucleotide sequence ID" value="NZ_VJWX01000446.1"/>
</dbReference>
<proteinExistence type="predicted"/>